<evidence type="ECO:0000256" key="3">
    <source>
        <dbReference type="ARBA" id="ARBA00022525"/>
    </source>
</evidence>
<evidence type="ECO:0000256" key="1">
    <source>
        <dbReference type="ARBA" id="ARBA00004613"/>
    </source>
</evidence>
<dbReference type="GO" id="GO:0030250">
    <property type="term" value="F:guanylate cyclase activator activity"/>
    <property type="evidence" value="ECO:0007669"/>
    <property type="project" value="InterPro"/>
</dbReference>
<keyword evidence="5" id="KW-1015">Disulfide bond</keyword>
<keyword evidence="9" id="KW-1133">Transmembrane helix</keyword>
<evidence type="ECO:0000256" key="4">
    <source>
        <dbReference type="ARBA" id="ARBA00022729"/>
    </source>
</evidence>
<dbReference type="InterPro" id="IPR036382">
    <property type="entry name" value="Guanylin_sf"/>
</dbReference>
<evidence type="ECO:0000256" key="6">
    <source>
        <dbReference type="ARBA" id="ARBA00037392"/>
    </source>
</evidence>
<dbReference type="FunFam" id="3.90.1450.10:FF:000002">
    <property type="entry name" value="Guanylate cyclase activator 2A"/>
    <property type="match status" value="1"/>
</dbReference>
<dbReference type="GO" id="GO:0005576">
    <property type="term" value="C:extracellular region"/>
    <property type="evidence" value="ECO:0007669"/>
    <property type="project" value="UniProtKB-SubCell"/>
</dbReference>
<dbReference type="GeneTree" id="ENSGT00940000154436"/>
<dbReference type="Pfam" id="PF02058">
    <property type="entry name" value="Guanylin"/>
    <property type="match status" value="1"/>
</dbReference>
<dbReference type="PRINTS" id="PR00774">
    <property type="entry name" value="GUANYLIN"/>
</dbReference>
<evidence type="ECO:0000256" key="2">
    <source>
        <dbReference type="ARBA" id="ARBA00009883"/>
    </source>
</evidence>
<evidence type="ECO:0000313" key="11">
    <source>
        <dbReference type="Proteomes" id="UP000429181"/>
    </source>
</evidence>
<comment type="function">
    <text evidence="6">Endogenous activator of intestinal guanylate cyclase. It stimulates this enzyme through the same receptor binding region as the heat-stable enterotoxins.</text>
</comment>
<accession>A0A4W2F8M6</accession>
<evidence type="ECO:0000256" key="9">
    <source>
        <dbReference type="SAM" id="Phobius"/>
    </source>
</evidence>
<keyword evidence="4" id="KW-0732">Signal</keyword>
<protein>
    <recommendedName>
        <fullName evidence="7">Guanylin</fullName>
    </recommendedName>
    <alternativeName>
        <fullName evidence="8">Guanylate cyclase activator 2A</fullName>
    </alternativeName>
</protein>
<dbReference type="SUPFAM" id="SSF89890">
    <property type="entry name" value="Proguanylin"/>
    <property type="match status" value="1"/>
</dbReference>
<comment type="subcellular location">
    <subcellularLocation>
        <location evidence="1">Secreted</location>
    </subcellularLocation>
</comment>
<organism evidence="10 11">
    <name type="scientific">Bos indicus x Bos taurus</name>
    <name type="common">Hybrid cattle</name>
    <dbReference type="NCBI Taxonomy" id="30522"/>
    <lineage>
        <taxon>Eukaryota</taxon>
        <taxon>Metazoa</taxon>
        <taxon>Chordata</taxon>
        <taxon>Craniata</taxon>
        <taxon>Vertebrata</taxon>
        <taxon>Euteleostomi</taxon>
        <taxon>Mammalia</taxon>
        <taxon>Eutheria</taxon>
        <taxon>Laurasiatheria</taxon>
        <taxon>Artiodactyla</taxon>
        <taxon>Ruminantia</taxon>
        <taxon>Pecora</taxon>
        <taxon>Bovidae</taxon>
        <taxon>Bovinae</taxon>
        <taxon>Bos</taxon>
    </lineage>
</organism>
<evidence type="ECO:0000313" key="10">
    <source>
        <dbReference type="Ensembl" id="ENSBIXP00005001172.1"/>
    </source>
</evidence>
<sequence>MDRAADPAQDENRLAQTRRLIPRGAKGNQKLLLLLTKIMITQRSELCAFCMPGIESQCFPLASRTSHSSLLGAATMNTFLLSALCLLGAWATLTGGVIVKDGDFSFSLESVKKLKDLQELQELQEPRIPRNPGGHIASNLCSLPTFPEELKPLCKESNAQEILDRLGAIAADPSTCEICAYAACAGC</sequence>
<keyword evidence="3" id="KW-0964">Secreted</keyword>
<comment type="similarity">
    <text evidence="2">Belongs to the guanylin family.</text>
</comment>
<feature type="transmembrane region" description="Helical" evidence="9">
    <location>
        <begin position="79"/>
        <end position="99"/>
    </location>
</feature>
<reference evidence="10 11" key="1">
    <citation type="submission" date="2018-11" db="EMBL/GenBank/DDBJ databases">
        <title>Haplotype-resolved cattle genomes.</title>
        <authorList>
            <person name="Low W.Y."/>
            <person name="Tearle R."/>
            <person name="Bickhart D.M."/>
            <person name="Rosen B.D."/>
            <person name="Koren S."/>
            <person name="Rhie A."/>
            <person name="Hiendleder S."/>
            <person name="Phillippy A.M."/>
            <person name="Smith T.P.L."/>
            <person name="Williams J.L."/>
        </authorList>
    </citation>
    <scope>NUCLEOTIDE SEQUENCE [LARGE SCALE GENOMIC DNA]</scope>
</reference>
<name>A0A4W2F8M6_BOBOX</name>
<dbReference type="InterPro" id="IPR000879">
    <property type="entry name" value="Guanylin"/>
</dbReference>
<gene>
    <name evidence="10" type="primary">GUCA2A</name>
</gene>
<dbReference type="PANTHER" id="PTHR11318">
    <property type="entry name" value="GUANYLIN FAMILY MEMBER"/>
    <property type="match status" value="1"/>
</dbReference>
<keyword evidence="9" id="KW-0812">Transmembrane</keyword>
<keyword evidence="9" id="KW-0472">Membrane</keyword>
<evidence type="ECO:0000256" key="5">
    <source>
        <dbReference type="ARBA" id="ARBA00023157"/>
    </source>
</evidence>
<dbReference type="PANTHER" id="PTHR11318:SF3">
    <property type="entry name" value="GUANYLIN"/>
    <property type="match status" value="1"/>
</dbReference>
<dbReference type="Ensembl" id="ENSBIXT00005014747.1">
    <property type="protein sequence ID" value="ENSBIXP00005001172.1"/>
    <property type="gene ID" value="ENSBIXG00005029424.1"/>
</dbReference>
<dbReference type="Gene3D" id="3.90.1450.10">
    <property type="entry name" value="Guanylin"/>
    <property type="match status" value="1"/>
</dbReference>
<proteinExistence type="inferred from homology"/>
<evidence type="ECO:0000256" key="7">
    <source>
        <dbReference type="ARBA" id="ARBA00041143"/>
    </source>
</evidence>
<evidence type="ECO:0000256" key="8">
    <source>
        <dbReference type="ARBA" id="ARBA00042142"/>
    </source>
</evidence>
<reference evidence="10" key="2">
    <citation type="submission" date="2025-08" db="UniProtKB">
        <authorList>
            <consortium name="Ensembl"/>
        </authorList>
    </citation>
    <scope>IDENTIFICATION</scope>
</reference>
<dbReference type="AlphaFoldDB" id="A0A4W2F8M6"/>
<dbReference type="Proteomes" id="UP000429181">
    <property type="component" value="Chromosome 3"/>
</dbReference>